<dbReference type="InterPro" id="IPR007252">
    <property type="entry name" value="Nup84/Nup107"/>
</dbReference>
<dbReference type="GO" id="GO:0000973">
    <property type="term" value="P:post-transcriptional tethering of RNA polymerase II gene DNA at nuclear periphery"/>
    <property type="evidence" value="ECO:0007669"/>
    <property type="project" value="TreeGrafter"/>
</dbReference>
<comment type="caution">
    <text evidence="9">The sequence shown here is derived from an EMBL/GenBank/DDBJ whole genome shotgun (WGS) entry which is preliminary data.</text>
</comment>
<comment type="subcellular location">
    <subcellularLocation>
        <location evidence="7">Nucleus</location>
        <location evidence="7">Nuclear pore complex</location>
    </subcellularLocation>
    <subcellularLocation>
        <location evidence="7">Nucleus membrane</location>
    </subcellularLocation>
</comment>
<dbReference type="Proteomes" id="UP000825890">
    <property type="component" value="Unassembled WGS sequence"/>
</dbReference>
<comment type="subunit">
    <text evidence="7">Part of the nuclear pore complex (NPC).</text>
</comment>
<evidence type="ECO:0000256" key="6">
    <source>
        <dbReference type="ARBA" id="ARBA00023242"/>
    </source>
</evidence>
<dbReference type="Pfam" id="PF04121">
    <property type="entry name" value="Nup84_Nup100"/>
    <property type="match status" value="1"/>
</dbReference>
<proteinExistence type="inferred from homology"/>
<keyword evidence="10" id="KW-1185">Reference proteome</keyword>
<sequence length="996" mass="113136">MPPSTRSRAQAGPVKKAPARKARTTRSNKPASDSWELLAPTESNMDSEHDNVATAIEPRQLQPIAAAMPRSESPLDLGLRDASDSLREMAERVGKEVETFAERLDEFLDSLPKSDTYEAVLGLVDEYQSIAKDATYKLDAEHRRDRAHVLRQEWSENAQVTSAAPTNALTAPAYLSSAESIGAARKEKVVQQRKWQQEADIWDLFRLMLELHHNPDKRAQKRERESRLAYLGNVHRYTSEAELWDRFLLTDDVARERNLVRRWLEQTVEHQASDVNGIVEELETKAGRGKGLWSHGWMHTRETIKHEKRLRAWPEPDTLPLPTLRRKDNNEALVTSLDPDAASRQNRVLEQPDAFAERALWITCWEMLRRGRSWQEVSEWCEQHHEPWRASVIGKSSDPTDVTSNAVWRRMCYLASQFDSCSDFEAAVYGLLGGSVHAMRKVCRTLDDHLYANYSSYLVRQFDRYLVTNYPDRTPFARQGAIEEELQDPDQIIYDLLHRLRKEPGVADEAVLPMKIIESYLIANDVGSLVHTLGFAIAYADKQLHSSEQMIVHLEPFWEDKSSNQPEMEVALDPQTLRIASHMGILLDTLSPQQLDWEALSAKENTIVAYIQTLRSAGKRDLIPVYASRLSKGAYVATMSRVLQDIAEEKEQRGTLNLLEQYGLDVIFILNEQLGYMLDQHLANDLGKREKPLKMLEASKEPHHPNQRIINGFVPEYHTEDDRAIAASLRWFNIIDGHWDKTFGNLSLALRKALIAGRLGCALLIVAEFPYENLAIRKSYQVIGKSINPMDLEHTPPADEATTWDLLIRQSRTYYELELLMNAIQALASWGAEEEAYTQKKPKLSGASPTLKASKEAVDEAMLPILQGNLLLNPIDEAEEADLALIRKWYIPELILAYNAVHHAAGYMISRDNLIKSMDLSVTVADDRYHLAEAFVAAGRMRELVESFACTSRSMLVLKAEGKKWNNRKGREGKDLGIWEAQSTASISPERDLALS</sequence>
<gene>
    <name evidence="9" type="ORF">CKM354_000301300</name>
</gene>
<accession>A0A9P3CB76</accession>
<keyword evidence="3" id="KW-0653">Protein transport</keyword>
<comment type="similarity">
    <text evidence="7">Belongs to the nucleoporin Nup84/Nup107 family.</text>
</comment>
<evidence type="ECO:0000256" key="7">
    <source>
        <dbReference type="RuleBase" id="RU365072"/>
    </source>
</evidence>
<comment type="function">
    <text evidence="7">Functions as a component of the nuclear pore complex (NPC).</text>
</comment>
<reference evidence="9 10" key="1">
    <citation type="submission" date="2021-01" db="EMBL/GenBank/DDBJ databases">
        <title>Cercospora kikuchii MAFF 305040 whole genome shotgun sequence.</title>
        <authorList>
            <person name="Kashiwa T."/>
            <person name="Suzuki T."/>
        </authorList>
    </citation>
    <scope>NUCLEOTIDE SEQUENCE [LARGE SCALE GENOMIC DNA]</scope>
    <source>
        <strain evidence="9 10">MAFF 305040</strain>
    </source>
</reference>
<feature type="region of interest" description="Disordered" evidence="8">
    <location>
        <begin position="1"/>
        <end position="46"/>
    </location>
</feature>
<protein>
    <recommendedName>
        <fullName evidence="7">Nuclear pore complex protein</fullName>
    </recommendedName>
</protein>
<dbReference type="GO" id="GO:0006406">
    <property type="term" value="P:mRNA export from nucleus"/>
    <property type="evidence" value="ECO:0007669"/>
    <property type="project" value="TreeGrafter"/>
</dbReference>
<keyword evidence="4 7" id="KW-0811">Translocation</keyword>
<name>A0A9P3CB76_9PEZI</name>
<dbReference type="RefSeq" id="XP_044654125.1">
    <property type="nucleotide sequence ID" value="XM_044798190.1"/>
</dbReference>
<keyword evidence="6 7" id="KW-0539">Nucleus</keyword>
<keyword evidence="7" id="KW-0472">Membrane</keyword>
<evidence type="ECO:0000256" key="5">
    <source>
        <dbReference type="ARBA" id="ARBA00023132"/>
    </source>
</evidence>
<keyword evidence="1 7" id="KW-0813">Transport</keyword>
<evidence type="ECO:0000313" key="9">
    <source>
        <dbReference type="EMBL" id="GIZ39638.1"/>
    </source>
</evidence>
<dbReference type="GO" id="GO:0017056">
    <property type="term" value="F:structural constituent of nuclear pore"/>
    <property type="evidence" value="ECO:0007669"/>
    <property type="project" value="UniProtKB-UniRule"/>
</dbReference>
<keyword evidence="5 7" id="KW-0906">Nuclear pore complex</keyword>
<dbReference type="GO" id="GO:0031080">
    <property type="term" value="C:nuclear pore outer ring"/>
    <property type="evidence" value="ECO:0007669"/>
    <property type="project" value="TreeGrafter"/>
</dbReference>
<keyword evidence="2" id="KW-0509">mRNA transport</keyword>
<feature type="compositionally biased region" description="Basic residues" evidence="8">
    <location>
        <begin position="17"/>
        <end position="26"/>
    </location>
</feature>
<dbReference type="GO" id="GO:0031965">
    <property type="term" value="C:nuclear membrane"/>
    <property type="evidence" value="ECO:0007669"/>
    <property type="project" value="UniProtKB-SubCell"/>
</dbReference>
<dbReference type="EMBL" id="BOLY01000002">
    <property type="protein sequence ID" value="GIZ39638.1"/>
    <property type="molecule type" value="Genomic_DNA"/>
</dbReference>
<dbReference type="Gene3D" id="1.10.3450.20">
    <property type="match status" value="1"/>
</dbReference>
<dbReference type="Gene3D" id="1.20.190.50">
    <property type="match status" value="1"/>
</dbReference>
<dbReference type="GO" id="GO:0006606">
    <property type="term" value="P:protein import into nucleus"/>
    <property type="evidence" value="ECO:0007669"/>
    <property type="project" value="TreeGrafter"/>
</dbReference>
<evidence type="ECO:0000313" key="10">
    <source>
        <dbReference type="Proteomes" id="UP000825890"/>
    </source>
</evidence>
<dbReference type="PANTHER" id="PTHR13003:SF2">
    <property type="entry name" value="NUCLEAR PORE COMPLEX PROTEIN NUP107"/>
    <property type="match status" value="1"/>
</dbReference>
<dbReference type="OrthoDB" id="3098at2759"/>
<dbReference type="PANTHER" id="PTHR13003">
    <property type="entry name" value="NUP107-RELATED"/>
    <property type="match status" value="1"/>
</dbReference>
<dbReference type="AlphaFoldDB" id="A0A9P3CB76"/>
<evidence type="ECO:0000256" key="2">
    <source>
        <dbReference type="ARBA" id="ARBA00022816"/>
    </source>
</evidence>
<evidence type="ECO:0000256" key="8">
    <source>
        <dbReference type="SAM" id="MobiDB-lite"/>
    </source>
</evidence>
<evidence type="ECO:0000256" key="1">
    <source>
        <dbReference type="ARBA" id="ARBA00022448"/>
    </source>
</evidence>
<evidence type="ECO:0000256" key="3">
    <source>
        <dbReference type="ARBA" id="ARBA00022927"/>
    </source>
</evidence>
<dbReference type="GeneID" id="68288588"/>
<evidence type="ECO:0000256" key="4">
    <source>
        <dbReference type="ARBA" id="ARBA00023010"/>
    </source>
</evidence>
<organism evidence="9 10">
    <name type="scientific">Cercospora kikuchii</name>
    <dbReference type="NCBI Taxonomy" id="84275"/>
    <lineage>
        <taxon>Eukaryota</taxon>
        <taxon>Fungi</taxon>
        <taxon>Dikarya</taxon>
        <taxon>Ascomycota</taxon>
        <taxon>Pezizomycotina</taxon>
        <taxon>Dothideomycetes</taxon>
        <taxon>Dothideomycetidae</taxon>
        <taxon>Mycosphaerellales</taxon>
        <taxon>Mycosphaerellaceae</taxon>
        <taxon>Cercospora</taxon>
    </lineage>
</organism>